<dbReference type="Pfam" id="PF01569">
    <property type="entry name" value="PAP2"/>
    <property type="match status" value="1"/>
</dbReference>
<proteinExistence type="predicted"/>
<dbReference type="SMART" id="SM00014">
    <property type="entry name" value="acidPPc"/>
    <property type="match status" value="1"/>
</dbReference>
<dbReference type="Gene3D" id="1.20.144.10">
    <property type="entry name" value="Phosphatidic acid phosphatase type 2/haloperoxidase"/>
    <property type="match status" value="1"/>
</dbReference>
<dbReference type="RefSeq" id="WP_132254065.1">
    <property type="nucleotide sequence ID" value="NZ_SMAL01000014.1"/>
</dbReference>
<gene>
    <name evidence="3" type="ORF">EDC18_11442</name>
</gene>
<accession>A0A4R3MGD0</accession>
<evidence type="ECO:0000313" key="4">
    <source>
        <dbReference type="Proteomes" id="UP000294902"/>
    </source>
</evidence>
<feature type="domain" description="Phosphatidic acid phosphatase type 2/haloperoxidase" evidence="2">
    <location>
        <begin position="57"/>
        <end position="164"/>
    </location>
</feature>
<dbReference type="InterPro" id="IPR036938">
    <property type="entry name" value="PAP2/HPO_sf"/>
</dbReference>
<dbReference type="PANTHER" id="PTHR14969:SF13">
    <property type="entry name" value="AT30094P"/>
    <property type="match status" value="1"/>
</dbReference>
<keyword evidence="1" id="KW-0812">Transmembrane</keyword>
<dbReference type="InterPro" id="IPR000326">
    <property type="entry name" value="PAP2/HPO"/>
</dbReference>
<evidence type="ECO:0000313" key="3">
    <source>
        <dbReference type="EMBL" id="TCT12143.1"/>
    </source>
</evidence>
<evidence type="ECO:0000256" key="1">
    <source>
        <dbReference type="SAM" id="Phobius"/>
    </source>
</evidence>
<comment type="caution">
    <text evidence="3">The sequence shown here is derived from an EMBL/GenBank/DDBJ whole genome shotgun (WGS) entry which is preliminary data.</text>
</comment>
<reference evidence="3 4" key="1">
    <citation type="submission" date="2019-03" db="EMBL/GenBank/DDBJ databases">
        <title>Genomic Encyclopedia of Type Strains, Phase IV (KMG-IV): sequencing the most valuable type-strain genomes for metagenomic binning, comparative biology and taxonomic classification.</title>
        <authorList>
            <person name="Goeker M."/>
        </authorList>
    </citation>
    <scope>NUCLEOTIDE SEQUENCE [LARGE SCALE GENOMIC DNA]</scope>
    <source>
        <strain evidence="3 4">DSM 24629</strain>
    </source>
</reference>
<feature type="transmembrane region" description="Helical" evidence="1">
    <location>
        <begin position="145"/>
        <end position="167"/>
    </location>
</feature>
<keyword evidence="1" id="KW-0472">Membrane</keyword>
<name>A0A4R3MGD0_9FIRM</name>
<keyword evidence="1" id="KW-1133">Transmembrane helix</keyword>
<dbReference type="EMBL" id="SMAL01000014">
    <property type="protein sequence ID" value="TCT12143.1"/>
    <property type="molecule type" value="Genomic_DNA"/>
</dbReference>
<dbReference type="AlphaFoldDB" id="A0A4R3MGD0"/>
<organism evidence="3 4">
    <name type="scientific">Natranaerovirga pectinivora</name>
    <dbReference type="NCBI Taxonomy" id="682400"/>
    <lineage>
        <taxon>Bacteria</taxon>
        <taxon>Bacillati</taxon>
        <taxon>Bacillota</taxon>
        <taxon>Clostridia</taxon>
        <taxon>Lachnospirales</taxon>
        <taxon>Natranaerovirgaceae</taxon>
        <taxon>Natranaerovirga</taxon>
    </lineage>
</organism>
<dbReference type="OrthoDB" id="9789113at2"/>
<feature type="transmembrane region" description="Helical" evidence="1">
    <location>
        <begin position="109"/>
        <end position="133"/>
    </location>
</feature>
<keyword evidence="4" id="KW-1185">Reference proteome</keyword>
<feature type="transmembrane region" description="Helical" evidence="1">
    <location>
        <begin position="56"/>
        <end position="74"/>
    </location>
</feature>
<dbReference type="PANTHER" id="PTHR14969">
    <property type="entry name" value="SPHINGOSINE-1-PHOSPHATE PHOSPHOHYDROLASE"/>
    <property type="match status" value="1"/>
</dbReference>
<sequence>MLTRIDEKLFNRIHSITNKHNGIGKWMAVITWLSSKVFFALYIGFILIMVFKKDLILIPFIMGPSIAYFITKIIRNSFKRERPFVKLNIKNYIEHAENSSFPSMHAMSAFSIATAVFLVNPTIGIIAFCVAILTGISRIIVGVHFPLDVLVGGIIGYFVTYIVFLLIQ</sequence>
<evidence type="ECO:0000259" key="2">
    <source>
        <dbReference type="SMART" id="SM00014"/>
    </source>
</evidence>
<dbReference type="SUPFAM" id="SSF48317">
    <property type="entry name" value="Acid phosphatase/Vanadium-dependent haloperoxidase"/>
    <property type="match status" value="1"/>
</dbReference>
<dbReference type="Proteomes" id="UP000294902">
    <property type="component" value="Unassembled WGS sequence"/>
</dbReference>
<feature type="transmembrane region" description="Helical" evidence="1">
    <location>
        <begin position="26"/>
        <end position="50"/>
    </location>
</feature>
<protein>
    <submittedName>
        <fullName evidence="3">Undecaprenyl-diphosphatase</fullName>
    </submittedName>
</protein>